<protein>
    <submittedName>
        <fullName evidence="1">Uncharacterized protein</fullName>
    </submittedName>
</protein>
<comment type="caution">
    <text evidence="1">The sequence shown here is derived from an EMBL/GenBank/DDBJ whole genome shotgun (WGS) entry which is preliminary data.</text>
</comment>
<keyword evidence="2" id="KW-1185">Reference proteome</keyword>
<dbReference type="EMBL" id="BNJG01000002">
    <property type="protein sequence ID" value="GHO56376.1"/>
    <property type="molecule type" value="Genomic_DNA"/>
</dbReference>
<accession>A0ABQ3UU82</accession>
<proteinExistence type="predicted"/>
<evidence type="ECO:0000313" key="2">
    <source>
        <dbReference type="Proteomes" id="UP000654345"/>
    </source>
</evidence>
<sequence length="106" mass="11748">MPERAAVAQGNGFWEREMISSVDIDMLEAQGGQSFDILWSDLLPIAPQFVECILHVPGIPEHDDIDDQAQRTQLIFLPLTIPLTQLAALAVKHMASDTVPPSPRFK</sequence>
<evidence type="ECO:0000313" key="1">
    <source>
        <dbReference type="EMBL" id="GHO56376.1"/>
    </source>
</evidence>
<organism evidence="1 2">
    <name type="scientific">Ktedonobacter robiniae</name>
    <dbReference type="NCBI Taxonomy" id="2778365"/>
    <lineage>
        <taxon>Bacteria</taxon>
        <taxon>Bacillati</taxon>
        <taxon>Chloroflexota</taxon>
        <taxon>Ktedonobacteria</taxon>
        <taxon>Ktedonobacterales</taxon>
        <taxon>Ktedonobacteraceae</taxon>
        <taxon>Ktedonobacter</taxon>
    </lineage>
</organism>
<reference evidence="1 2" key="1">
    <citation type="journal article" date="2021" name="Int. J. Syst. Evol. Microbiol.">
        <title>Reticulibacter mediterranei gen. nov., sp. nov., within the new family Reticulibacteraceae fam. nov., and Ktedonospora formicarum gen. nov., sp. nov., Ktedonobacter robiniae sp. nov., Dictyobacter formicarum sp. nov. and Dictyobacter arantiisoli sp. nov., belonging to the class Ktedonobacteria.</title>
        <authorList>
            <person name="Yabe S."/>
            <person name="Zheng Y."/>
            <person name="Wang C.M."/>
            <person name="Sakai Y."/>
            <person name="Abe K."/>
            <person name="Yokota A."/>
            <person name="Donadio S."/>
            <person name="Cavaletti L."/>
            <person name="Monciardini P."/>
        </authorList>
    </citation>
    <scope>NUCLEOTIDE SEQUENCE [LARGE SCALE GENOMIC DNA]</scope>
    <source>
        <strain evidence="1 2">SOSP1-30</strain>
    </source>
</reference>
<gene>
    <name evidence="1" type="ORF">KSB_48510</name>
</gene>
<name>A0ABQ3UU82_9CHLR</name>
<dbReference type="Proteomes" id="UP000654345">
    <property type="component" value="Unassembled WGS sequence"/>
</dbReference>